<evidence type="ECO:0008006" key="4">
    <source>
        <dbReference type="Google" id="ProtNLM"/>
    </source>
</evidence>
<dbReference type="Pfam" id="PF00071">
    <property type="entry name" value="Ras"/>
    <property type="match status" value="1"/>
</dbReference>
<keyword evidence="3" id="KW-1185">Reference proteome</keyword>
<protein>
    <recommendedName>
        <fullName evidence="4">Small GTP-binding protein</fullName>
    </recommendedName>
</protein>
<dbReference type="SUPFAM" id="SSF52540">
    <property type="entry name" value="P-loop containing nucleoside triphosphate hydrolases"/>
    <property type="match status" value="1"/>
</dbReference>
<evidence type="ECO:0000256" key="1">
    <source>
        <dbReference type="ARBA" id="ARBA00022741"/>
    </source>
</evidence>
<comment type="caution">
    <text evidence="2">The sequence shown here is derived from an EMBL/GenBank/DDBJ whole genome shotgun (WGS) entry which is preliminary data.</text>
</comment>
<dbReference type="Proteomes" id="UP001470230">
    <property type="component" value="Unassembled WGS sequence"/>
</dbReference>
<dbReference type="CDD" id="cd00154">
    <property type="entry name" value="Rab"/>
    <property type="match status" value="1"/>
</dbReference>
<dbReference type="PRINTS" id="PR00449">
    <property type="entry name" value="RASTRNSFRMNG"/>
</dbReference>
<organism evidence="2 3">
    <name type="scientific">Tritrichomonas musculus</name>
    <dbReference type="NCBI Taxonomy" id="1915356"/>
    <lineage>
        <taxon>Eukaryota</taxon>
        <taxon>Metamonada</taxon>
        <taxon>Parabasalia</taxon>
        <taxon>Tritrichomonadida</taxon>
        <taxon>Tritrichomonadidae</taxon>
        <taxon>Tritrichomonas</taxon>
    </lineage>
</organism>
<dbReference type="Gene3D" id="3.40.50.300">
    <property type="entry name" value="P-loop containing nucleotide triphosphate hydrolases"/>
    <property type="match status" value="1"/>
</dbReference>
<reference evidence="2 3" key="1">
    <citation type="submission" date="2024-04" db="EMBL/GenBank/DDBJ databases">
        <title>Tritrichomonas musculus Genome.</title>
        <authorList>
            <person name="Alves-Ferreira E."/>
            <person name="Grigg M."/>
            <person name="Lorenzi H."/>
            <person name="Galac M."/>
        </authorList>
    </citation>
    <scope>NUCLEOTIDE SEQUENCE [LARGE SCALE GENOMIC DNA]</scope>
    <source>
        <strain evidence="2 3">EAF2021</strain>
    </source>
</reference>
<dbReference type="InterPro" id="IPR005225">
    <property type="entry name" value="Small_GTP-bd"/>
</dbReference>
<proteinExistence type="predicted"/>
<dbReference type="SMART" id="SM00173">
    <property type="entry name" value="RAS"/>
    <property type="match status" value="1"/>
</dbReference>
<accession>A0ABR2LAS5</accession>
<dbReference type="NCBIfam" id="TIGR00231">
    <property type="entry name" value="small_GTP"/>
    <property type="match status" value="1"/>
</dbReference>
<name>A0ABR2LAS5_9EUKA</name>
<evidence type="ECO:0000313" key="2">
    <source>
        <dbReference type="EMBL" id="KAK8900450.1"/>
    </source>
</evidence>
<dbReference type="SMART" id="SM00175">
    <property type="entry name" value="RAB"/>
    <property type="match status" value="1"/>
</dbReference>
<dbReference type="PROSITE" id="PS51419">
    <property type="entry name" value="RAB"/>
    <property type="match status" value="1"/>
</dbReference>
<sequence length="196" mass="22060">METDDDAPEFKVVLIGDQFVGKTSLINRFYRDIFNEDEPSTIAAAYLQVPVVVKGKTVKLNIWDTAGHERFHCIVPLYARTADTLIIVFDITQPKTFESAKEWLSNLSDEITKAPISFLVANKSDLSPDADTSSYESWAKENGLFFEKTSALSGDNVNKLFMRTSEELLTNCFTPQNPPHKQAVNIQENKQQNSCC</sequence>
<evidence type="ECO:0000313" key="3">
    <source>
        <dbReference type="Proteomes" id="UP001470230"/>
    </source>
</evidence>
<keyword evidence="1" id="KW-0547">Nucleotide-binding</keyword>
<dbReference type="PANTHER" id="PTHR47978">
    <property type="match status" value="1"/>
</dbReference>
<dbReference type="InterPro" id="IPR001806">
    <property type="entry name" value="Small_GTPase"/>
</dbReference>
<dbReference type="EMBL" id="JAPFFF010000001">
    <property type="protein sequence ID" value="KAK8900450.1"/>
    <property type="molecule type" value="Genomic_DNA"/>
</dbReference>
<dbReference type="InterPro" id="IPR027417">
    <property type="entry name" value="P-loop_NTPase"/>
</dbReference>
<dbReference type="SMART" id="SM00174">
    <property type="entry name" value="RHO"/>
    <property type="match status" value="1"/>
</dbReference>
<dbReference type="PROSITE" id="PS51421">
    <property type="entry name" value="RAS"/>
    <property type="match status" value="1"/>
</dbReference>
<gene>
    <name evidence="2" type="ORF">M9Y10_002777</name>
</gene>